<evidence type="ECO:0000256" key="1">
    <source>
        <dbReference type="ARBA" id="ARBA00009437"/>
    </source>
</evidence>
<protein>
    <recommendedName>
        <fullName evidence="5">LysR substrate-binding domain-containing protein</fullName>
    </recommendedName>
</protein>
<gene>
    <name evidence="6" type="ORF">AS888_05940</name>
</gene>
<dbReference type="Pfam" id="PF03466">
    <property type="entry name" value="LysR_substrate"/>
    <property type="match status" value="1"/>
</dbReference>
<dbReference type="Gene3D" id="3.40.190.10">
    <property type="entry name" value="Periplasmic binding protein-like II"/>
    <property type="match status" value="2"/>
</dbReference>
<accession>A0A109N1Z3</accession>
<dbReference type="PANTHER" id="PTHR30346">
    <property type="entry name" value="TRANSCRIPTIONAL DUAL REGULATOR HCAR-RELATED"/>
    <property type="match status" value="1"/>
</dbReference>
<dbReference type="CDD" id="cd08414">
    <property type="entry name" value="PBP2_LTTR_aromatics_like"/>
    <property type="match status" value="1"/>
</dbReference>
<evidence type="ECO:0000256" key="3">
    <source>
        <dbReference type="ARBA" id="ARBA00023125"/>
    </source>
</evidence>
<dbReference type="InterPro" id="IPR005119">
    <property type="entry name" value="LysR_subst-bd"/>
</dbReference>
<keyword evidence="4" id="KW-0804">Transcription</keyword>
<feature type="domain" description="LysR substrate-binding" evidence="5">
    <location>
        <begin position="15"/>
        <end position="132"/>
    </location>
</feature>
<dbReference type="AlphaFoldDB" id="A0A109N1Z3"/>
<evidence type="ECO:0000259" key="5">
    <source>
        <dbReference type="Pfam" id="PF03466"/>
    </source>
</evidence>
<reference evidence="6 7" key="1">
    <citation type="submission" date="2015-11" db="EMBL/GenBank/DDBJ databases">
        <title>Genome Sequence of Bacillus simplex strain VanAntwerpen2.</title>
        <authorList>
            <person name="Couger M.B."/>
        </authorList>
    </citation>
    <scope>NUCLEOTIDE SEQUENCE [LARGE SCALE GENOMIC DNA]</scope>
    <source>
        <strain evidence="6 7">VanAntwerpen02</strain>
    </source>
</reference>
<dbReference type="GO" id="GO:0003700">
    <property type="term" value="F:DNA-binding transcription factor activity"/>
    <property type="evidence" value="ECO:0007669"/>
    <property type="project" value="TreeGrafter"/>
</dbReference>
<comment type="similarity">
    <text evidence="1">Belongs to the LysR transcriptional regulatory family.</text>
</comment>
<sequence>MINRNMHSSYTLCLLLTHHDFVLKEGPISLADLADESLVITPRVIGPGFYDVITKTCLQAGFSPNITVETHDLQTVISFVSLGMSFSLKAGNTQTAEVAFRELVDTTVPLDIAVAYRRDEKSEVFHSFLDMFFDYYSI</sequence>
<keyword evidence="7" id="KW-1185">Reference proteome</keyword>
<keyword evidence="3" id="KW-0238">DNA-binding</keyword>
<evidence type="ECO:0000256" key="2">
    <source>
        <dbReference type="ARBA" id="ARBA00023015"/>
    </source>
</evidence>
<keyword evidence="2" id="KW-0805">Transcription regulation</keyword>
<comment type="caution">
    <text evidence="6">The sequence shown here is derived from an EMBL/GenBank/DDBJ whole genome shotgun (WGS) entry which is preliminary data.</text>
</comment>
<dbReference type="SUPFAM" id="SSF53850">
    <property type="entry name" value="Periplasmic binding protein-like II"/>
    <property type="match status" value="1"/>
</dbReference>
<organism evidence="6 7">
    <name type="scientific">Peribacillus simplex</name>
    <dbReference type="NCBI Taxonomy" id="1478"/>
    <lineage>
        <taxon>Bacteria</taxon>
        <taxon>Bacillati</taxon>
        <taxon>Bacillota</taxon>
        <taxon>Bacilli</taxon>
        <taxon>Bacillales</taxon>
        <taxon>Bacillaceae</taxon>
        <taxon>Peribacillus</taxon>
    </lineage>
</organism>
<evidence type="ECO:0000313" key="7">
    <source>
        <dbReference type="Proteomes" id="UP000064189"/>
    </source>
</evidence>
<dbReference type="GO" id="GO:0032993">
    <property type="term" value="C:protein-DNA complex"/>
    <property type="evidence" value="ECO:0007669"/>
    <property type="project" value="TreeGrafter"/>
</dbReference>
<dbReference type="PANTHER" id="PTHR30346:SF0">
    <property type="entry name" value="HCA OPERON TRANSCRIPTIONAL ACTIVATOR HCAR"/>
    <property type="match status" value="1"/>
</dbReference>
<dbReference type="EMBL" id="LNNH01000010">
    <property type="protein sequence ID" value="KWW22016.1"/>
    <property type="molecule type" value="Genomic_DNA"/>
</dbReference>
<name>A0A109N1Z3_9BACI</name>
<evidence type="ECO:0000256" key="4">
    <source>
        <dbReference type="ARBA" id="ARBA00023163"/>
    </source>
</evidence>
<dbReference type="Proteomes" id="UP000064189">
    <property type="component" value="Unassembled WGS sequence"/>
</dbReference>
<dbReference type="GO" id="GO:0003677">
    <property type="term" value="F:DNA binding"/>
    <property type="evidence" value="ECO:0007669"/>
    <property type="project" value="UniProtKB-KW"/>
</dbReference>
<proteinExistence type="inferred from homology"/>
<evidence type="ECO:0000313" key="6">
    <source>
        <dbReference type="EMBL" id="KWW22016.1"/>
    </source>
</evidence>